<reference evidence="1" key="2">
    <citation type="submission" date="2025-08" db="UniProtKB">
        <authorList>
            <consortium name="Ensembl"/>
        </authorList>
    </citation>
    <scope>IDENTIFICATION</scope>
</reference>
<name>A0AAZ1X5X2_OREAU</name>
<reference evidence="1" key="3">
    <citation type="submission" date="2025-09" db="UniProtKB">
        <authorList>
            <consortium name="Ensembl"/>
        </authorList>
    </citation>
    <scope>IDENTIFICATION</scope>
</reference>
<proteinExistence type="predicted"/>
<evidence type="ECO:0000313" key="1">
    <source>
        <dbReference type="Ensembl" id="ENSOABP00000063044.1"/>
    </source>
</evidence>
<accession>A0AAZ1X5X2</accession>
<dbReference type="Proteomes" id="UP000472276">
    <property type="component" value="Unassembled WGS sequence"/>
</dbReference>
<sequence length="72" mass="8213">MSVITEQLKCKCKIYKTLFFFLSTSNDSLCFQYRGSPTDRRKVPNKEMRPIDSPLMLSQLSGDSPVSAILHL</sequence>
<reference evidence="2" key="1">
    <citation type="submission" date="2020-03" db="EMBL/GenBank/DDBJ databases">
        <title>Evolution of repeat sequences and sex chromosomes of tilapia species revealed by chromosome-level genomes.</title>
        <authorList>
            <person name="Xu L."/>
            <person name="Tao W."/>
            <person name="Wang D."/>
            <person name="Zhou Q."/>
        </authorList>
    </citation>
    <scope>NUCLEOTIDE SEQUENCE [LARGE SCALE GENOMIC DNA]</scope>
    <source>
        <strain evidence="2">Israel</strain>
    </source>
</reference>
<keyword evidence="2" id="KW-1185">Reference proteome</keyword>
<organism evidence="1 2">
    <name type="scientific">Oreochromis aureus</name>
    <name type="common">Israeli tilapia</name>
    <name type="synonym">Chromis aureus</name>
    <dbReference type="NCBI Taxonomy" id="47969"/>
    <lineage>
        <taxon>Eukaryota</taxon>
        <taxon>Metazoa</taxon>
        <taxon>Chordata</taxon>
        <taxon>Craniata</taxon>
        <taxon>Vertebrata</taxon>
        <taxon>Euteleostomi</taxon>
        <taxon>Actinopterygii</taxon>
        <taxon>Neopterygii</taxon>
        <taxon>Teleostei</taxon>
        <taxon>Neoteleostei</taxon>
        <taxon>Acanthomorphata</taxon>
        <taxon>Ovalentaria</taxon>
        <taxon>Cichlomorphae</taxon>
        <taxon>Cichliformes</taxon>
        <taxon>Cichlidae</taxon>
        <taxon>African cichlids</taxon>
        <taxon>Pseudocrenilabrinae</taxon>
        <taxon>Oreochromini</taxon>
        <taxon>Oreochromis</taxon>
    </lineage>
</organism>
<dbReference type="Ensembl" id="ENSOABT00000073997.1">
    <property type="protein sequence ID" value="ENSOABP00000063044.1"/>
    <property type="gene ID" value="ENSOABG00000027716.1"/>
</dbReference>
<dbReference type="AlphaFoldDB" id="A0AAZ1X5X2"/>
<protein>
    <submittedName>
        <fullName evidence="1">Uncharacterized protein</fullName>
    </submittedName>
</protein>
<evidence type="ECO:0000313" key="2">
    <source>
        <dbReference type="Proteomes" id="UP000472276"/>
    </source>
</evidence>